<evidence type="ECO:0000313" key="2">
    <source>
        <dbReference type="Proteomes" id="UP000037594"/>
    </source>
</evidence>
<dbReference type="Proteomes" id="UP000037594">
    <property type="component" value="Unassembled WGS sequence"/>
</dbReference>
<protein>
    <submittedName>
        <fullName evidence="1">Uncharacterized protein</fullName>
    </submittedName>
</protein>
<gene>
    <name evidence="1" type="ORF">ACT17_14685</name>
</gene>
<reference evidence="1 2" key="1">
    <citation type="submission" date="2015-06" db="EMBL/GenBank/DDBJ databases">
        <title>Genome sequence of Mycobacterium conceptionense strain MLE.</title>
        <authorList>
            <person name="Greninger A.L."/>
            <person name="Cunningham G."/>
            <person name="Chiu C.Y."/>
            <person name="Miller S."/>
        </authorList>
    </citation>
    <scope>NUCLEOTIDE SEQUENCE [LARGE SCALE GENOMIC DNA]</scope>
    <source>
        <strain evidence="1 2">MLE</strain>
    </source>
</reference>
<name>A0A0J8U804_9MYCO</name>
<accession>A0A0J8U804</accession>
<dbReference type="RefSeq" id="WP_048895888.1">
    <property type="nucleotide sequence ID" value="NZ_LFOD01000012.1"/>
</dbReference>
<comment type="caution">
    <text evidence="1">The sequence shown here is derived from an EMBL/GenBank/DDBJ whole genome shotgun (WGS) entry which is preliminary data.</text>
</comment>
<dbReference type="AlphaFoldDB" id="A0A0J8U804"/>
<dbReference type="OrthoDB" id="4764579at2"/>
<dbReference type="EMBL" id="LFOD01000012">
    <property type="protein sequence ID" value="KMV17541.1"/>
    <property type="molecule type" value="Genomic_DNA"/>
</dbReference>
<evidence type="ECO:0000313" key="1">
    <source>
        <dbReference type="EMBL" id="KMV17541.1"/>
    </source>
</evidence>
<proteinExistence type="predicted"/>
<sequence>MAKADRLQFCADDSDITSDFYAEEDATEVRVWDTEDCVLVAVSKNADGTWSYESSDYGPGSDTDTGAKYGSWREALDAFGYGDLA</sequence>
<dbReference type="PATRIC" id="fig|451644.5.peg.3033"/>
<organism evidence="1 2">
    <name type="scientific">Mycolicibacterium conceptionense</name>
    <dbReference type="NCBI Taxonomy" id="451644"/>
    <lineage>
        <taxon>Bacteria</taxon>
        <taxon>Bacillati</taxon>
        <taxon>Actinomycetota</taxon>
        <taxon>Actinomycetes</taxon>
        <taxon>Mycobacteriales</taxon>
        <taxon>Mycobacteriaceae</taxon>
        <taxon>Mycolicibacterium</taxon>
    </lineage>
</organism>